<sequence precursor="true">MDRSGFRSISVPGFVAFCLAVSSATVDAQESQHFDDPRGQLKHARELFDKGKHIAAIDVVNDVIDHHPSVAEAYATRGSLRQQAKKHEEAVEDLSKAIFLGMSRSEIYVTRAISKTELGDFTGAIADCSTGINLTSDSSFAYAIRGFVRLRQHEYKRATADAEMAIILDDKCEMAYLCRAICRLKEGDDVGAAEDFRKHKNLETESRGNDGYRAYDGQPFPAK</sequence>
<dbReference type="Gene3D" id="1.25.40.10">
    <property type="entry name" value="Tetratricopeptide repeat domain"/>
    <property type="match status" value="2"/>
</dbReference>
<feature type="signal peptide" evidence="5">
    <location>
        <begin position="1"/>
        <end position="28"/>
    </location>
</feature>
<dbReference type="PANTHER" id="PTHR44858">
    <property type="entry name" value="TETRATRICOPEPTIDE REPEAT PROTEIN 6"/>
    <property type="match status" value="1"/>
</dbReference>
<feature type="compositionally biased region" description="Basic and acidic residues" evidence="4">
    <location>
        <begin position="198"/>
        <end position="210"/>
    </location>
</feature>
<protein>
    <submittedName>
        <fullName evidence="6">Tetratricopeptide repeat protein</fullName>
    </submittedName>
</protein>
<evidence type="ECO:0000256" key="2">
    <source>
        <dbReference type="ARBA" id="ARBA00022803"/>
    </source>
</evidence>
<name>A0A5B9MQ00_9BACT</name>
<feature type="chain" id="PRO_5023033210" evidence="5">
    <location>
        <begin position="29"/>
        <end position="223"/>
    </location>
</feature>
<evidence type="ECO:0000256" key="3">
    <source>
        <dbReference type="PROSITE-ProRule" id="PRU00339"/>
    </source>
</evidence>
<dbReference type="AlphaFoldDB" id="A0A5B9MQ00"/>
<evidence type="ECO:0000256" key="1">
    <source>
        <dbReference type="ARBA" id="ARBA00022737"/>
    </source>
</evidence>
<dbReference type="KEGG" id="smam:Mal15_61700"/>
<dbReference type="EMBL" id="CP036264">
    <property type="protein sequence ID" value="QEG02087.1"/>
    <property type="molecule type" value="Genomic_DNA"/>
</dbReference>
<dbReference type="InterPro" id="IPR011990">
    <property type="entry name" value="TPR-like_helical_dom_sf"/>
</dbReference>
<feature type="region of interest" description="Disordered" evidence="4">
    <location>
        <begin position="198"/>
        <end position="223"/>
    </location>
</feature>
<evidence type="ECO:0000256" key="5">
    <source>
        <dbReference type="SAM" id="SignalP"/>
    </source>
</evidence>
<keyword evidence="2 3" id="KW-0802">TPR repeat</keyword>
<dbReference type="GO" id="GO:0046813">
    <property type="term" value="P:receptor-mediated virion attachment to host cell"/>
    <property type="evidence" value="ECO:0007669"/>
    <property type="project" value="TreeGrafter"/>
</dbReference>
<dbReference type="GO" id="GO:0009279">
    <property type="term" value="C:cell outer membrane"/>
    <property type="evidence" value="ECO:0007669"/>
    <property type="project" value="TreeGrafter"/>
</dbReference>
<evidence type="ECO:0000313" key="7">
    <source>
        <dbReference type="Proteomes" id="UP000321353"/>
    </source>
</evidence>
<keyword evidence="1" id="KW-0677">Repeat</keyword>
<evidence type="ECO:0000256" key="4">
    <source>
        <dbReference type="SAM" id="MobiDB-lite"/>
    </source>
</evidence>
<proteinExistence type="predicted"/>
<dbReference type="InterPro" id="IPR019734">
    <property type="entry name" value="TPR_rpt"/>
</dbReference>
<keyword evidence="5" id="KW-0732">Signal</keyword>
<dbReference type="InterPro" id="IPR050498">
    <property type="entry name" value="Ycf3"/>
</dbReference>
<feature type="repeat" description="TPR" evidence="3">
    <location>
        <begin position="71"/>
        <end position="104"/>
    </location>
</feature>
<dbReference type="PROSITE" id="PS50005">
    <property type="entry name" value="TPR"/>
    <property type="match status" value="1"/>
</dbReference>
<organism evidence="6 7">
    <name type="scientific">Stieleria maiorica</name>
    <dbReference type="NCBI Taxonomy" id="2795974"/>
    <lineage>
        <taxon>Bacteria</taxon>
        <taxon>Pseudomonadati</taxon>
        <taxon>Planctomycetota</taxon>
        <taxon>Planctomycetia</taxon>
        <taxon>Pirellulales</taxon>
        <taxon>Pirellulaceae</taxon>
        <taxon>Stieleria</taxon>
    </lineage>
</organism>
<dbReference type="PANTHER" id="PTHR44858:SF1">
    <property type="entry name" value="UDP-N-ACETYLGLUCOSAMINE--PEPTIDE N-ACETYLGLUCOSAMINYLTRANSFERASE SPINDLY-RELATED"/>
    <property type="match status" value="1"/>
</dbReference>
<reference evidence="6 7" key="1">
    <citation type="submission" date="2019-02" db="EMBL/GenBank/DDBJ databases">
        <title>Planctomycetal bacteria perform biofilm scaping via a novel small molecule.</title>
        <authorList>
            <person name="Jeske O."/>
            <person name="Boedeker C."/>
            <person name="Wiegand S."/>
            <person name="Breitling P."/>
            <person name="Kallscheuer N."/>
            <person name="Jogler M."/>
            <person name="Rohde M."/>
            <person name="Petersen J."/>
            <person name="Medema M.H."/>
            <person name="Surup F."/>
            <person name="Jogler C."/>
        </authorList>
    </citation>
    <scope>NUCLEOTIDE SEQUENCE [LARGE SCALE GENOMIC DNA]</scope>
    <source>
        <strain evidence="6 7">Mal15</strain>
    </source>
</reference>
<dbReference type="SMART" id="SM00028">
    <property type="entry name" value="TPR"/>
    <property type="match status" value="4"/>
</dbReference>
<dbReference type="SUPFAM" id="SSF48452">
    <property type="entry name" value="TPR-like"/>
    <property type="match status" value="1"/>
</dbReference>
<dbReference type="RefSeq" id="WP_147871067.1">
    <property type="nucleotide sequence ID" value="NZ_CP036264.1"/>
</dbReference>
<gene>
    <name evidence="6" type="ORF">Mal15_61700</name>
</gene>
<accession>A0A5B9MQ00</accession>
<evidence type="ECO:0000313" key="6">
    <source>
        <dbReference type="EMBL" id="QEG02087.1"/>
    </source>
</evidence>
<dbReference type="Proteomes" id="UP000321353">
    <property type="component" value="Chromosome"/>
</dbReference>
<keyword evidence="7" id="KW-1185">Reference proteome</keyword>